<proteinExistence type="inferred from homology"/>
<dbReference type="PROSITE" id="PS51257">
    <property type="entry name" value="PROKAR_LIPOPROTEIN"/>
    <property type="match status" value="1"/>
</dbReference>
<dbReference type="PATRIC" id="fig|1045858.4.peg.2457"/>
<dbReference type="Gene3D" id="3.90.76.10">
    <property type="entry name" value="Dipeptide-binding Protein, Domain 1"/>
    <property type="match status" value="1"/>
</dbReference>
<sequence length="538" mass="61665">MNIKRILFIFTLLIIISCNRKNSAIDPTRDIIINMGSEPVTIDPTLNSIGVVGTYLLHAFEGLTKIDKNNNIAPGIAEKWDISDDGLIYTFYLRTNAKWSDGKPVKASDFEYGWKRALDRNLDSPYSYMLEIIKNAKNINLGNMDITNLGVEAIDDNTLKVVLETPSLYFLDFLASSGVFLPLRKDVIEKYGDKWTLKPKTYVCNGQYILKERIKDEKIVFEENPFYYDKNEIIAKRLTFIPSADVFDMVEKIKKNELHFSSLEPSPGEIEYLMKDGYIKLNEAIGTIYLELNITNDALNDKRVRQALSLAIDRKYLVEHVVKGAQTPAGAFVPPAVKGSRFYFREESSNFINIDKHNENIIKAKELMTEAGYPNGDNYPILELKVSPGLFYEVGKAIQKMWKDNLNIDIDLIEEEFPATLMALTKKKYQIARMGWTGDYYDPMTMLDVMVSYGGVNHSGFSNAKYDKLITEAKTIYTNNYLRMENMKQAEAILLDEMPIIPLYYKADSFIVSPYLKDIVLNPLGRHRFNYCYIDLNQ</sequence>
<evidence type="ECO:0000256" key="1">
    <source>
        <dbReference type="ARBA" id="ARBA00004196"/>
    </source>
</evidence>
<dbReference type="CDD" id="cd08504">
    <property type="entry name" value="PBP2_OppA"/>
    <property type="match status" value="1"/>
</dbReference>
<evidence type="ECO:0000256" key="4">
    <source>
        <dbReference type="ARBA" id="ARBA00022729"/>
    </source>
</evidence>
<reference evidence="6 7" key="1">
    <citation type="journal article" date="2011" name="BMC Genomics">
        <title>Complete genome sequence of Brachyspira intermedia reveals unique genomic features in Brachyspira species and phage-mediated horizontal gene transfer.</title>
        <authorList>
            <person name="Hafstrom T."/>
            <person name="Jansson D.S."/>
            <person name="Segerman B."/>
        </authorList>
    </citation>
    <scope>NUCLEOTIDE SEQUENCE [LARGE SCALE GENOMIC DNA]</scope>
    <source>
        <strain evidence="7">ATCC 51140 / PWS/A</strain>
    </source>
</reference>
<organism evidence="6 7">
    <name type="scientific">Brachyspira intermedia (strain ATCC 51140 / PWS/A)</name>
    <name type="common">Serpulina intermedia</name>
    <dbReference type="NCBI Taxonomy" id="1045858"/>
    <lineage>
        <taxon>Bacteria</taxon>
        <taxon>Pseudomonadati</taxon>
        <taxon>Spirochaetota</taxon>
        <taxon>Spirochaetia</taxon>
        <taxon>Brachyspirales</taxon>
        <taxon>Brachyspiraceae</taxon>
        <taxon>Brachyspira</taxon>
    </lineage>
</organism>
<dbReference type="FunFam" id="3.10.105.10:FF:000001">
    <property type="entry name" value="Oligopeptide ABC transporter, oligopeptide-binding protein"/>
    <property type="match status" value="1"/>
</dbReference>
<dbReference type="EMBL" id="CP002874">
    <property type="protein sequence ID" value="AEM23059.1"/>
    <property type="molecule type" value="Genomic_DNA"/>
</dbReference>
<dbReference type="Pfam" id="PF00496">
    <property type="entry name" value="SBP_bac_5"/>
    <property type="match status" value="1"/>
</dbReference>
<protein>
    <submittedName>
        <fullName evidence="6">ABC-type oligopeptide transport system, periplasmic component</fullName>
    </submittedName>
</protein>
<dbReference type="OrthoDB" id="9801912at2"/>
<dbReference type="GO" id="GO:1904680">
    <property type="term" value="F:peptide transmembrane transporter activity"/>
    <property type="evidence" value="ECO:0007669"/>
    <property type="project" value="TreeGrafter"/>
</dbReference>
<evidence type="ECO:0000313" key="6">
    <source>
        <dbReference type="EMBL" id="AEM23059.1"/>
    </source>
</evidence>
<accession>G0EN99</accession>
<dbReference type="InterPro" id="IPR039424">
    <property type="entry name" value="SBP_5"/>
</dbReference>
<dbReference type="SUPFAM" id="SSF53850">
    <property type="entry name" value="Periplasmic binding protein-like II"/>
    <property type="match status" value="1"/>
</dbReference>
<dbReference type="PANTHER" id="PTHR30290:SF10">
    <property type="entry name" value="PERIPLASMIC OLIGOPEPTIDE-BINDING PROTEIN-RELATED"/>
    <property type="match status" value="1"/>
</dbReference>
<dbReference type="Gene3D" id="3.40.190.10">
    <property type="entry name" value="Periplasmic binding protein-like II"/>
    <property type="match status" value="1"/>
</dbReference>
<dbReference type="HOGENOM" id="CLU_017028_0_3_12"/>
<comment type="similarity">
    <text evidence="2">Belongs to the bacterial solute-binding protein 5 family.</text>
</comment>
<dbReference type="KEGG" id="bip:Bint_2455"/>
<dbReference type="PANTHER" id="PTHR30290">
    <property type="entry name" value="PERIPLASMIC BINDING COMPONENT OF ABC TRANSPORTER"/>
    <property type="match status" value="1"/>
</dbReference>
<dbReference type="RefSeq" id="WP_014488867.1">
    <property type="nucleotide sequence ID" value="NC_017243.1"/>
</dbReference>
<dbReference type="InterPro" id="IPR000914">
    <property type="entry name" value="SBP_5_dom"/>
</dbReference>
<gene>
    <name evidence="6" type="ordered locus">Bint_2455</name>
</gene>
<keyword evidence="4" id="KW-0732">Signal</keyword>
<evidence type="ECO:0000313" key="7">
    <source>
        <dbReference type="Proteomes" id="UP000008522"/>
    </source>
</evidence>
<dbReference type="GeneID" id="44970947"/>
<evidence type="ECO:0000256" key="3">
    <source>
        <dbReference type="ARBA" id="ARBA00022448"/>
    </source>
</evidence>
<dbReference type="AlphaFoldDB" id="G0EN99"/>
<keyword evidence="3" id="KW-0813">Transport</keyword>
<feature type="domain" description="Solute-binding protein family 5" evidence="5">
    <location>
        <begin position="72"/>
        <end position="455"/>
    </location>
</feature>
<dbReference type="eggNOG" id="COG4166">
    <property type="taxonomic scope" value="Bacteria"/>
</dbReference>
<evidence type="ECO:0000256" key="2">
    <source>
        <dbReference type="ARBA" id="ARBA00005695"/>
    </source>
</evidence>
<evidence type="ECO:0000259" key="5">
    <source>
        <dbReference type="Pfam" id="PF00496"/>
    </source>
</evidence>
<comment type="subcellular location">
    <subcellularLocation>
        <location evidence="1">Cell envelope</location>
    </subcellularLocation>
</comment>
<dbReference type="InterPro" id="IPR030678">
    <property type="entry name" value="Peptide/Ni-bd"/>
</dbReference>
<dbReference type="Proteomes" id="UP000008522">
    <property type="component" value="Chromosome"/>
</dbReference>
<dbReference type="GO" id="GO:0043190">
    <property type="term" value="C:ATP-binding cassette (ABC) transporter complex"/>
    <property type="evidence" value="ECO:0007669"/>
    <property type="project" value="InterPro"/>
</dbReference>
<dbReference type="FunFam" id="3.90.76.10:FF:000001">
    <property type="entry name" value="Oligopeptide ABC transporter substrate-binding protein"/>
    <property type="match status" value="1"/>
</dbReference>
<name>G0EN99_BRAIP</name>
<dbReference type="Gene3D" id="3.10.105.10">
    <property type="entry name" value="Dipeptide-binding Protein, Domain 3"/>
    <property type="match status" value="1"/>
</dbReference>
<dbReference type="PIRSF" id="PIRSF002741">
    <property type="entry name" value="MppA"/>
    <property type="match status" value="1"/>
</dbReference>
<dbReference type="GO" id="GO:0030288">
    <property type="term" value="C:outer membrane-bounded periplasmic space"/>
    <property type="evidence" value="ECO:0007669"/>
    <property type="project" value="UniProtKB-ARBA"/>
</dbReference>
<keyword evidence="7" id="KW-1185">Reference proteome</keyword>
<dbReference type="GO" id="GO:0015833">
    <property type="term" value="P:peptide transport"/>
    <property type="evidence" value="ECO:0007669"/>
    <property type="project" value="TreeGrafter"/>
</dbReference>